<dbReference type="AlphaFoldDB" id="A0AA35RZT1"/>
<protein>
    <submittedName>
        <fullName evidence="1">Uncharacterized protein</fullName>
    </submittedName>
</protein>
<dbReference type="EMBL" id="CASHTH010001843">
    <property type="protein sequence ID" value="CAI8020699.1"/>
    <property type="molecule type" value="Genomic_DNA"/>
</dbReference>
<sequence length="30" mass="3602">MEFWQCTTTTTGFRAILCLEYSLKFVYMMS</sequence>
<reference evidence="1" key="1">
    <citation type="submission" date="2023-03" db="EMBL/GenBank/DDBJ databases">
        <authorList>
            <person name="Steffen K."/>
            <person name="Cardenas P."/>
        </authorList>
    </citation>
    <scope>NUCLEOTIDE SEQUENCE</scope>
</reference>
<evidence type="ECO:0000313" key="2">
    <source>
        <dbReference type="Proteomes" id="UP001174909"/>
    </source>
</evidence>
<keyword evidence="2" id="KW-1185">Reference proteome</keyword>
<evidence type="ECO:0000313" key="1">
    <source>
        <dbReference type="EMBL" id="CAI8020699.1"/>
    </source>
</evidence>
<accession>A0AA35RZT1</accession>
<gene>
    <name evidence="1" type="ORF">GBAR_LOCUS12358</name>
</gene>
<dbReference type="Proteomes" id="UP001174909">
    <property type="component" value="Unassembled WGS sequence"/>
</dbReference>
<proteinExistence type="predicted"/>
<organism evidence="1 2">
    <name type="scientific">Geodia barretti</name>
    <name type="common">Barrett's horny sponge</name>
    <dbReference type="NCBI Taxonomy" id="519541"/>
    <lineage>
        <taxon>Eukaryota</taxon>
        <taxon>Metazoa</taxon>
        <taxon>Porifera</taxon>
        <taxon>Demospongiae</taxon>
        <taxon>Heteroscleromorpha</taxon>
        <taxon>Tetractinellida</taxon>
        <taxon>Astrophorina</taxon>
        <taxon>Geodiidae</taxon>
        <taxon>Geodia</taxon>
    </lineage>
</organism>
<name>A0AA35RZT1_GEOBA</name>
<comment type="caution">
    <text evidence="1">The sequence shown here is derived from an EMBL/GenBank/DDBJ whole genome shotgun (WGS) entry which is preliminary data.</text>
</comment>